<evidence type="ECO:0000259" key="1">
    <source>
        <dbReference type="PROSITE" id="PS51379"/>
    </source>
</evidence>
<name>A0A0F9BUP7_9ZZZZ</name>
<evidence type="ECO:0000313" key="2">
    <source>
        <dbReference type="EMBL" id="KKL17667.1"/>
    </source>
</evidence>
<gene>
    <name evidence="2" type="ORF">LCGC14_2483270</name>
</gene>
<dbReference type="AlphaFoldDB" id="A0A0F9BUP7"/>
<sequence>MEEVTKAVKAFTLEQGADVVGIGSAEAMNMEARKLQTPEENLPGAKAVVSFGMRMLNSIFKSPNIRISRASYVYLHDALDDIAWKVAGFLEERGFDAIPIPSAVPVEMMERGGLLGDISQRHAAVQAGLGRVGLSQHFLSPRFGPRVRLGCVVTTAPLIADEPINDEVCLGEKCRKCIESCPAKAISEDGFEVKRCLSVMHKYNLYGLLKLMGKVLNAEDPDEKKRLIFDRTFSEIYMSLRSGDPPFCIKCVEVCPMGNFHEGDDYSAICVEREHA</sequence>
<protein>
    <recommendedName>
        <fullName evidence="1">4Fe-4S ferredoxin-type domain-containing protein</fullName>
    </recommendedName>
</protein>
<dbReference type="EMBL" id="LAZR01039168">
    <property type="protein sequence ID" value="KKL17667.1"/>
    <property type="molecule type" value="Genomic_DNA"/>
</dbReference>
<organism evidence="2">
    <name type="scientific">marine sediment metagenome</name>
    <dbReference type="NCBI Taxonomy" id="412755"/>
    <lineage>
        <taxon>unclassified sequences</taxon>
        <taxon>metagenomes</taxon>
        <taxon>ecological metagenomes</taxon>
    </lineage>
</organism>
<comment type="caution">
    <text evidence="2">The sequence shown here is derived from an EMBL/GenBank/DDBJ whole genome shotgun (WGS) entry which is preliminary data.</text>
</comment>
<proteinExistence type="predicted"/>
<dbReference type="InterPro" id="IPR017896">
    <property type="entry name" value="4Fe4S_Fe-S-bd"/>
</dbReference>
<feature type="domain" description="4Fe-4S ferredoxin-type" evidence="1">
    <location>
        <begin position="160"/>
        <end position="191"/>
    </location>
</feature>
<dbReference type="PANTHER" id="PTHR42827">
    <property type="entry name" value="IRON-SULFUR CLUSTER-BINDING PROTEIN-RELATED"/>
    <property type="match status" value="1"/>
</dbReference>
<accession>A0A0F9BUP7</accession>
<dbReference type="PROSITE" id="PS51379">
    <property type="entry name" value="4FE4S_FER_2"/>
    <property type="match status" value="1"/>
</dbReference>
<reference evidence="2" key="1">
    <citation type="journal article" date="2015" name="Nature">
        <title>Complex archaea that bridge the gap between prokaryotes and eukaryotes.</title>
        <authorList>
            <person name="Spang A."/>
            <person name="Saw J.H."/>
            <person name="Jorgensen S.L."/>
            <person name="Zaremba-Niedzwiedzka K."/>
            <person name="Martijn J."/>
            <person name="Lind A.E."/>
            <person name="van Eijk R."/>
            <person name="Schleper C."/>
            <person name="Guy L."/>
            <person name="Ettema T.J."/>
        </authorList>
    </citation>
    <scope>NUCLEOTIDE SEQUENCE</scope>
</reference>
<dbReference type="PANTHER" id="PTHR42827:SF1">
    <property type="entry name" value="IRON-SULFUR CLUSTER-BINDING PROTEIN"/>
    <property type="match status" value="1"/>
</dbReference>